<dbReference type="AlphaFoldDB" id="A0A8K0AAU0"/>
<reference evidence="2" key="1">
    <citation type="submission" date="2022-01" db="EMBL/GenBank/DDBJ databases">
        <authorList>
            <person name="Braso-Vives M."/>
        </authorList>
    </citation>
    <scope>NUCLEOTIDE SEQUENCE</scope>
</reference>
<accession>A0A8K0AAU0</accession>
<dbReference type="EMBL" id="OV696693">
    <property type="protein sequence ID" value="CAH1271876.1"/>
    <property type="molecule type" value="Genomic_DNA"/>
</dbReference>
<evidence type="ECO:0000256" key="1">
    <source>
        <dbReference type="SAM" id="Phobius"/>
    </source>
</evidence>
<sequence>MPGQNHSSFGANCYPYYHVVGKDGTYCGRTPGSRRHLPRKARILYAVAVSSVVLVVVVVLTVVAGAMSFFSGTMDGMYFGPDEGPPPSTATAICTMVIMGASIVFLIVFAIVMN</sequence>
<evidence type="ECO:0000313" key="3">
    <source>
        <dbReference type="Proteomes" id="UP000838412"/>
    </source>
</evidence>
<keyword evidence="1" id="KW-0812">Transmembrane</keyword>
<name>A0A8K0AAU0_BRALA</name>
<organism evidence="2 3">
    <name type="scientific">Branchiostoma lanceolatum</name>
    <name type="common">Common lancelet</name>
    <name type="synonym">Amphioxus lanceolatum</name>
    <dbReference type="NCBI Taxonomy" id="7740"/>
    <lineage>
        <taxon>Eukaryota</taxon>
        <taxon>Metazoa</taxon>
        <taxon>Chordata</taxon>
        <taxon>Cephalochordata</taxon>
        <taxon>Leptocardii</taxon>
        <taxon>Amphioxiformes</taxon>
        <taxon>Branchiostomatidae</taxon>
        <taxon>Branchiostoma</taxon>
    </lineage>
</organism>
<feature type="transmembrane region" description="Helical" evidence="1">
    <location>
        <begin position="90"/>
        <end position="112"/>
    </location>
</feature>
<dbReference type="Proteomes" id="UP000838412">
    <property type="component" value="Chromosome 8"/>
</dbReference>
<gene>
    <name evidence="2" type="primary">Hypp4726</name>
    <name evidence="2" type="ORF">BLAG_LOCUS23715</name>
</gene>
<keyword evidence="3" id="KW-1185">Reference proteome</keyword>
<protein>
    <submittedName>
        <fullName evidence="2">Hypp4726 protein</fullName>
    </submittedName>
</protein>
<feature type="transmembrane region" description="Helical" evidence="1">
    <location>
        <begin position="43"/>
        <end position="70"/>
    </location>
</feature>
<proteinExistence type="predicted"/>
<keyword evidence="1" id="KW-1133">Transmembrane helix</keyword>
<keyword evidence="1" id="KW-0472">Membrane</keyword>
<evidence type="ECO:0000313" key="2">
    <source>
        <dbReference type="EMBL" id="CAH1271876.1"/>
    </source>
</evidence>